<gene>
    <name evidence="4" type="ORF">NCTC13832_02426</name>
    <name evidence="3" type="ORF">TP70_02050</name>
</gene>
<dbReference type="RefSeq" id="WP_042740068.1">
    <property type="nucleotide sequence ID" value="NZ_JXWY01000011.1"/>
</dbReference>
<feature type="transmembrane region" description="Helical" evidence="1">
    <location>
        <begin position="84"/>
        <end position="106"/>
    </location>
</feature>
<evidence type="ECO:0000313" key="4">
    <source>
        <dbReference type="EMBL" id="SUN02187.1"/>
    </source>
</evidence>
<evidence type="ECO:0000256" key="1">
    <source>
        <dbReference type="SAM" id="Phobius"/>
    </source>
</evidence>
<dbReference type="EMBL" id="UHDT01000004">
    <property type="protein sequence ID" value="SUN02187.1"/>
    <property type="molecule type" value="Genomic_DNA"/>
</dbReference>
<evidence type="ECO:0000313" key="5">
    <source>
        <dbReference type="Proteomes" id="UP000032366"/>
    </source>
</evidence>
<keyword evidence="1" id="KW-0472">Membrane</keyword>
<dbReference type="Proteomes" id="UP000254100">
    <property type="component" value="Unassembled WGS sequence"/>
</dbReference>
<feature type="transmembrane region" description="Helical" evidence="1">
    <location>
        <begin position="118"/>
        <end position="140"/>
    </location>
</feature>
<keyword evidence="5" id="KW-1185">Reference proteome</keyword>
<dbReference type="EMBL" id="JXWY01000011">
    <property type="protein sequence ID" value="KIX91496.1"/>
    <property type="molecule type" value="Genomic_DNA"/>
</dbReference>
<evidence type="ECO:0000313" key="3">
    <source>
        <dbReference type="EMBL" id="KIX91496.1"/>
    </source>
</evidence>
<dbReference type="STRING" id="569857.TP70_02050"/>
<dbReference type="InterPro" id="IPR026870">
    <property type="entry name" value="Zinc_ribbon_dom"/>
</dbReference>
<name>A0A0D6XTE7_9STAP</name>
<feature type="domain" description="Zinc-ribbon" evidence="2">
    <location>
        <begin position="2"/>
        <end position="24"/>
    </location>
</feature>
<protein>
    <recommendedName>
        <fullName evidence="2">Zinc-ribbon domain-containing protein</fullName>
    </recommendedName>
</protein>
<dbReference type="Proteomes" id="UP000032366">
    <property type="component" value="Unassembled WGS sequence"/>
</dbReference>
<keyword evidence="1" id="KW-1133">Transmembrane helix</keyword>
<sequence length="247" mass="27282">MHCSNCGSLISKNDRFCGKCGKQLQANFQSSESPSNNNGKVEMFKQNVTQYSSGILVEGKTFFQSIFTKLDSEIESTRTFSYKFIAILLGIGLIILLIFSSILIPTEIGYLGISKGSIVAKCFFLAIIGLIVLFAITVGINKILNIKTTTHKTLSDFISFNTYATLLFFIGAIFLVIQITSFAVFLITISLLLFIISPIYLFTKYSSSSNLRVPVVYGILIYFIIIAIIMRIIGESSITSTANLFLS</sequence>
<feature type="transmembrane region" description="Helical" evidence="1">
    <location>
        <begin position="215"/>
        <end position="234"/>
    </location>
</feature>
<reference evidence="4 6" key="2">
    <citation type="submission" date="2018-06" db="EMBL/GenBank/DDBJ databases">
        <authorList>
            <consortium name="Pathogen Informatics"/>
            <person name="Doyle S."/>
        </authorList>
    </citation>
    <scope>NUCLEOTIDE SEQUENCE [LARGE SCALE GENOMIC DNA]</scope>
    <source>
        <strain evidence="4 6">NCTC13832</strain>
    </source>
</reference>
<dbReference type="Pfam" id="PF13240">
    <property type="entry name" value="Zn_Ribbon_1"/>
    <property type="match status" value="1"/>
</dbReference>
<proteinExistence type="predicted"/>
<accession>A0A0D6XTE7</accession>
<organism evidence="4 6">
    <name type="scientific">Staphylococcus microti</name>
    <dbReference type="NCBI Taxonomy" id="569857"/>
    <lineage>
        <taxon>Bacteria</taxon>
        <taxon>Bacillati</taxon>
        <taxon>Bacillota</taxon>
        <taxon>Bacilli</taxon>
        <taxon>Bacillales</taxon>
        <taxon>Staphylococcaceae</taxon>
        <taxon>Staphylococcus</taxon>
    </lineage>
</organism>
<dbReference type="AlphaFoldDB" id="A0A0D6XTE7"/>
<reference evidence="3 5" key="1">
    <citation type="submission" date="2015-01" db="EMBL/GenBank/DDBJ databases">
        <authorList>
            <person name="Guo J."/>
        </authorList>
    </citation>
    <scope>NUCLEOTIDE SEQUENCE [LARGE SCALE GENOMIC DNA]</scope>
    <source>
        <strain evidence="3 5">DSM 22147</strain>
    </source>
</reference>
<evidence type="ECO:0000259" key="2">
    <source>
        <dbReference type="Pfam" id="PF13240"/>
    </source>
</evidence>
<feature type="transmembrane region" description="Helical" evidence="1">
    <location>
        <begin position="160"/>
        <end position="177"/>
    </location>
</feature>
<feature type="transmembrane region" description="Helical" evidence="1">
    <location>
        <begin position="183"/>
        <end position="203"/>
    </location>
</feature>
<keyword evidence="1" id="KW-0812">Transmembrane</keyword>
<evidence type="ECO:0000313" key="6">
    <source>
        <dbReference type="Proteomes" id="UP000254100"/>
    </source>
</evidence>
<dbReference type="OrthoDB" id="2414157at2"/>